<comment type="function">
    <text evidence="6">Specifically methylates the N7 position of a guanine in 16S rRNA.</text>
</comment>
<sequence>MRPSAPDPAVAGGGEPTDLVLGPAPEAVVSVFGDRAADATRYAEILAGPGVTRGLLGPREVPRLWERHILNCAVVGELLPADIRVCDVGSGAGLPGIVLALARPDLSVTLLEPLLRRTLFLDEVIDLLGLENVRVLRGRAEEFAGKERFEVVTSRAVAPLDRLAGWSLPLLRSGGEMVALKGGSAEAELAESAELLAKLGATRWSVQMIGAGIVEPPTTVIRVGIDEEIQIRSAKKSRPRNRRPGR</sequence>
<dbReference type="RefSeq" id="WP_212013972.1">
    <property type="nucleotide sequence ID" value="NZ_JAAFYZ010000111.1"/>
</dbReference>
<dbReference type="Gene3D" id="3.40.50.150">
    <property type="entry name" value="Vaccinia Virus protein VP39"/>
    <property type="match status" value="1"/>
</dbReference>
<evidence type="ECO:0000256" key="3">
    <source>
        <dbReference type="ARBA" id="ARBA00022603"/>
    </source>
</evidence>
<comment type="similarity">
    <text evidence="6">Belongs to the methyltransferase superfamily. RNA methyltransferase RsmG family.</text>
</comment>
<comment type="caution">
    <text evidence="6">Lacks conserved residue(s) required for the propagation of feature annotation.</text>
</comment>
<evidence type="ECO:0000313" key="7">
    <source>
        <dbReference type="EMBL" id="MBS2550680.1"/>
    </source>
</evidence>
<dbReference type="NCBIfam" id="TIGR00138">
    <property type="entry name" value="rsmG_gidB"/>
    <property type="match status" value="1"/>
</dbReference>
<evidence type="ECO:0000256" key="2">
    <source>
        <dbReference type="ARBA" id="ARBA00022552"/>
    </source>
</evidence>
<evidence type="ECO:0000256" key="6">
    <source>
        <dbReference type="HAMAP-Rule" id="MF_00074"/>
    </source>
</evidence>
<keyword evidence="1 6" id="KW-0963">Cytoplasm</keyword>
<keyword evidence="8" id="KW-1185">Reference proteome</keyword>
<dbReference type="Pfam" id="PF02527">
    <property type="entry name" value="GidB"/>
    <property type="match status" value="1"/>
</dbReference>
<dbReference type="CDD" id="cd02440">
    <property type="entry name" value="AdoMet_MTases"/>
    <property type="match status" value="1"/>
</dbReference>
<feature type="binding site" evidence="6">
    <location>
        <begin position="140"/>
        <end position="141"/>
    </location>
    <ligand>
        <name>S-adenosyl-L-methionine</name>
        <dbReference type="ChEBI" id="CHEBI:59789"/>
    </ligand>
</feature>
<dbReference type="HAMAP" id="MF_00074">
    <property type="entry name" value="16SrRNA_methyltr_G"/>
    <property type="match status" value="1"/>
</dbReference>
<evidence type="ECO:0000313" key="8">
    <source>
        <dbReference type="Proteomes" id="UP000730482"/>
    </source>
</evidence>
<dbReference type="SUPFAM" id="SSF53335">
    <property type="entry name" value="S-adenosyl-L-methionine-dependent methyltransferases"/>
    <property type="match status" value="1"/>
</dbReference>
<accession>A0ABS5KXJ9</accession>
<keyword evidence="3 6" id="KW-0489">Methyltransferase</keyword>
<comment type="caution">
    <text evidence="7">The sequence shown here is derived from an EMBL/GenBank/DDBJ whole genome shotgun (WGS) entry which is preliminary data.</text>
</comment>
<gene>
    <name evidence="6 7" type="primary">rsmG</name>
    <name evidence="7" type="ORF">KGQ19_27790</name>
</gene>
<evidence type="ECO:0000256" key="5">
    <source>
        <dbReference type="ARBA" id="ARBA00022691"/>
    </source>
</evidence>
<comment type="subcellular location">
    <subcellularLocation>
        <location evidence="6">Cytoplasm</location>
    </subcellularLocation>
</comment>
<evidence type="ECO:0000256" key="1">
    <source>
        <dbReference type="ARBA" id="ARBA00022490"/>
    </source>
</evidence>
<feature type="binding site" evidence="6">
    <location>
        <position position="89"/>
    </location>
    <ligand>
        <name>S-adenosyl-L-methionine</name>
        <dbReference type="ChEBI" id="CHEBI:59789"/>
    </ligand>
</feature>
<dbReference type="EC" id="2.1.1.-" evidence="6"/>
<keyword evidence="5 6" id="KW-0949">S-adenosyl-L-methionine</keyword>
<feature type="binding site" evidence="6">
    <location>
        <position position="155"/>
    </location>
    <ligand>
        <name>S-adenosyl-L-methionine</name>
        <dbReference type="ChEBI" id="CHEBI:59789"/>
    </ligand>
</feature>
<dbReference type="EMBL" id="JAAFYZ010000111">
    <property type="protein sequence ID" value="MBS2550680.1"/>
    <property type="molecule type" value="Genomic_DNA"/>
</dbReference>
<evidence type="ECO:0000256" key="4">
    <source>
        <dbReference type="ARBA" id="ARBA00022679"/>
    </source>
</evidence>
<dbReference type="InterPro" id="IPR003682">
    <property type="entry name" value="rRNA_ssu_MeTfrase_G"/>
</dbReference>
<keyword evidence="4 6" id="KW-0808">Transferase</keyword>
<protein>
    <recommendedName>
        <fullName evidence="6">Ribosomal RNA small subunit methyltransferase G</fullName>
        <ecNumber evidence="6">2.1.1.-</ecNumber>
    </recommendedName>
    <alternativeName>
        <fullName evidence="6">16S rRNA 7-methylguanosine methyltransferase</fullName>
        <shortName evidence="6">16S rRNA m7G methyltransferase</shortName>
    </alternativeName>
</protein>
<reference evidence="7 8" key="1">
    <citation type="submission" date="2020-02" db="EMBL/GenBank/DDBJ databases">
        <title>Acidophilic actinobacteria isolated from forest soil.</title>
        <authorList>
            <person name="Golinska P."/>
        </authorList>
    </citation>
    <scope>NUCLEOTIDE SEQUENCE [LARGE SCALE GENOMIC DNA]</scope>
    <source>
        <strain evidence="7 8">NL8</strain>
    </source>
</reference>
<organism evidence="7 8">
    <name type="scientific">Catenulispora pinistramenti</name>
    <dbReference type="NCBI Taxonomy" id="2705254"/>
    <lineage>
        <taxon>Bacteria</taxon>
        <taxon>Bacillati</taxon>
        <taxon>Actinomycetota</taxon>
        <taxon>Actinomycetes</taxon>
        <taxon>Catenulisporales</taxon>
        <taxon>Catenulisporaceae</taxon>
        <taxon>Catenulispora</taxon>
    </lineage>
</organism>
<dbReference type="Proteomes" id="UP000730482">
    <property type="component" value="Unassembled WGS sequence"/>
</dbReference>
<dbReference type="InterPro" id="IPR029063">
    <property type="entry name" value="SAM-dependent_MTases_sf"/>
</dbReference>
<keyword evidence="2 6" id="KW-0698">rRNA processing</keyword>
<dbReference type="PANTHER" id="PTHR31760">
    <property type="entry name" value="S-ADENOSYL-L-METHIONINE-DEPENDENT METHYLTRANSFERASES SUPERFAMILY PROTEIN"/>
    <property type="match status" value="1"/>
</dbReference>
<name>A0ABS5KXJ9_9ACTN</name>
<proteinExistence type="inferred from homology"/>
<feature type="binding site" evidence="6">
    <location>
        <position position="94"/>
    </location>
    <ligand>
        <name>S-adenosyl-L-methionine</name>
        <dbReference type="ChEBI" id="CHEBI:59789"/>
    </ligand>
</feature>
<dbReference type="PANTHER" id="PTHR31760:SF0">
    <property type="entry name" value="S-ADENOSYL-L-METHIONINE-DEPENDENT METHYLTRANSFERASES SUPERFAMILY PROTEIN"/>
    <property type="match status" value="1"/>
</dbReference>